<feature type="compositionally biased region" description="Basic and acidic residues" evidence="1">
    <location>
        <begin position="205"/>
        <end position="217"/>
    </location>
</feature>
<dbReference type="AlphaFoldDB" id="A0A3P6TEK2"/>
<name>A0A3P6TEK2_DIBLA</name>
<organism evidence="2 3">
    <name type="scientific">Dibothriocephalus latus</name>
    <name type="common">Fish tapeworm</name>
    <name type="synonym">Diphyllobothrium latum</name>
    <dbReference type="NCBI Taxonomy" id="60516"/>
    <lineage>
        <taxon>Eukaryota</taxon>
        <taxon>Metazoa</taxon>
        <taxon>Spiralia</taxon>
        <taxon>Lophotrochozoa</taxon>
        <taxon>Platyhelminthes</taxon>
        <taxon>Cestoda</taxon>
        <taxon>Eucestoda</taxon>
        <taxon>Diphyllobothriidea</taxon>
        <taxon>Diphyllobothriidae</taxon>
        <taxon>Dibothriocephalus</taxon>
    </lineage>
</organism>
<gene>
    <name evidence="2" type="ORF">DILT_LOCUS3272</name>
</gene>
<dbReference type="OrthoDB" id="6255225at2759"/>
<feature type="region of interest" description="Disordered" evidence="1">
    <location>
        <begin position="177"/>
        <end position="228"/>
    </location>
</feature>
<protein>
    <submittedName>
        <fullName evidence="2">Uncharacterized protein</fullName>
    </submittedName>
</protein>
<accession>A0A3P6TEK2</accession>
<evidence type="ECO:0000313" key="3">
    <source>
        <dbReference type="Proteomes" id="UP000281553"/>
    </source>
</evidence>
<evidence type="ECO:0000256" key="1">
    <source>
        <dbReference type="SAM" id="MobiDB-lite"/>
    </source>
</evidence>
<evidence type="ECO:0000313" key="2">
    <source>
        <dbReference type="EMBL" id="VDK81759.1"/>
    </source>
</evidence>
<dbReference type="Proteomes" id="UP000281553">
    <property type="component" value="Unassembled WGS sequence"/>
</dbReference>
<sequence length="228" mass="25146">MTSVSDERPASTITIPTAAVPKPALEIVTRPKSLSMSADGSVEVIQTARITDPFAAQVDAANAEHVAYLRTMISSLLDNQMTLSSALDETREACAQLSLEKAELLAASSQEAQVLQNEISLCRQREADILLAYEELRHRVESIDNIIQEVPWLEQLFNSNEPISVCVKKLKGGSPVERRISTTDTTPHLSPAHHPQMADQPADYRWSRDGGEEERPVQKFRRSGSDSP</sequence>
<feature type="non-terminal residue" evidence="2">
    <location>
        <position position="228"/>
    </location>
</feature>
<proteinExistence type="predicted"/>
<dbReference type="EMBL" id="UYRU01043398">
    <property type="protein sequence ID" value="VDK81759.1"/>
    <property type="molecule type" value="Genomic_DNA"/>
</dbReference>
<keyword evidence="3" id="KW-1185">Reference proteome</keyword>
<reference evidence="2 3" key="1">
    <citation type="submission" date="2018-11" db="EMBL/GenBank/DDBJ databases">
        <authorList>
            <consortium name="Pathogen Informatics"/>
        </authorList>
    </citation>
    <scope>NUCLEOTIDE SEQUENCE [LARGE SCALE GENOMIC DNA]</scope>
</reference>